<dbReference type="RefSeq" id="XP_008715432.1">
    <property type="nucleotide sequence ID" value="XM_008717210.1"/>
</dbReference>
<feature type="compositionally biased region" description="Polar residues" evidence="1">
    <location>
        <begin position="35"/>
        <end position="47"/>
    </location>
</feature>
<dbReference type="Proteomes" id="UP000030752">
    <property type="component" value="Unassembled WGS sequence"/>
</dbReference>
<feature type="region of interest" description="Disordered" evidence="1">
    <location>
        <begin position="1"/>
        <end position="87"/>
    </location>
</feature>
<feature type="compositionally biased region" description="Polar residues" evidence="1">
    <location>
        <begin position="56"/>
        <end position="68"/>
    </location>
</feature>
<dbReference type="VEuPathDB" id="FungiDB:HMPREF1541_02855"/>
<feature type="compositionally biased region" description="Basic and acidic residues" evidence="1">
    <location>
        <begin position="13"/>
        <end position="23"/>
    </location>
</feature>
<evidence type="ECO:0000313" key="3">
    <source>
        <dbReference type="Proteomes" id="UP000030752"/>
    </source>
</evidence>
<sequence>MGRPIEYFEDDDSSHWSSDRAENDVPPANLPDINDNISFNGDSTTADTRNHGGSDGVQQFNSPASMQPWQPIELDPPSLNSLGPNSIERTRPARYLADQASTLPLPAPEPPIPTNGYVPRHDPGWPPYELPSYLETEPRSIFYRSRPYAFAHPSWDPVFPANPSTQPERHGYPGSPYAYPRYPQLAEQEAEWQRHLARSQQSSRGFNAPTVFPTGRPHTHRAADLYWVPADGQRSQLTRVEYRWHTQPSNHFHPGDFLDLPSVASSGTYDAQIDASSHRDHDMSDPFPMTPEDFDLIPEAIDGSRDSEPNNLSRGPEPDNSR</sequence>
<dbReference type="HOGENOM" id="CLU_863356_0_0_1"/>
<proteinExistence type="predicted"/>
<dbReference type="GeneID" id="19970194"/>
<dbReference type="AlphaFoldDB" id="W2S4R8"/>
<organism evidence="2 3">
    <name type="scientific">Cyphellophora europaea (strain CBS 101466)</name>
    <name type="common">Phialophora europaea</name>
    <dbReference type="NCBI Taxonomy" id="1220924"/>
    <lineage>
        <taxon>Eukaryota</taxon>
        <taxon>Fungi</taxon>
        <taxon>Dikarya</taxon>
        <taxon>Ascomycota</taxon>
        <taxon>Pezizomycotina</taxon>
        <taxon>Eurotiomycetes</taxon>
        <taxon>Chaetothyriomycetidae</taxon>
        <taxon>Chaetothyriales</taxon>
        <taxon>Cyphellophoraceae</taxon>
        <taxon>Cyphellophora</taxon>
    </lineage>
</organism>
<reference evidence="2 3" key="1">
    <citation type="submission" date="2013-03" db="EMBL/GenBank/DDBJ databases">
        <title>The Genome Sequence of Phialophora europaea CBS 101466.</title>
        <authorList>
            <consortium name="The Broad Institute Genomics Platform"/>
            <person name="Cuomo C."/>
            <person name="de Hoog S."/>
            <person name="Gorbushina A."/>
            <person name="Walker B."/>
            <person name="Young S.K."/>
            <person name="Zeng Q."/>
            <person name="Gargeya S."/>
            <person name="Fitzgerald M."/>
            <person name="Haas B."/>
            <person name="Abouelleil A."/>
            <person name="Allen A.W."/>
            <person name="Alvarado L."/>
            <person name="Arachchi H.M."/>
            <person name="Berlin A.M."/>
            <person name="Chapman S.B."/>
            <person name="Gainer-Dewar J."/>
            <person name="Goldberg J."/>
            <person name="Griggs A."/>
            <person name="Gujja S."/>
            <person name="Hansen M."/>
            <person name="Howarth C."/>
            <person name="Imamovic A."/>
            <person name="Ireland A."/>
            <person name="Larimer J."/>
            <person name="McCowan C."/>
            <person name="Murphy C."/>
            <person name="Pearson M."/>
            <person name="Poon T.W."/>
            <person name="Priest M."/>
            <person name="Roberts A."/>
            <person name="Saif S."/>
            <person name="Shea T."/>
            <person name="Sisk P."/>
            <person name="Sykes S."/>
            <person name="Wortman J."/>
            <person name="Nusbaum C."/>
            <person name="Birren B."/>
        </authorList>
    </citation>
    <scope>NUCLEOTIDE SEQUENCE [LARGE SCALE GENOMIC DNA]</scope>
    <source>
        <strain evidence="2 3">CBS 101466</strain>
    </source>
</reference>
<accession>W2S4R8</accession>
<keyword evidence="3" id="KW-1185">Reference proteome</keyword>
<dbReference type="EMBL" id="KB822718">
    <property type="protein sequence ID" value="ETN43696.1"/>
    <property type="molecule type" value="Genomic_DNA"/>
</dbReference>
<evidence type="ECO:0000256" key="1">
    <source>
        <dbReference type="SAM" id="MobiDB-lite"/>
    </source>
</evidence>
<dbReference type="InParanoid" id="W2S4R8"/>
<name>W2S4R8_CYPE1</name>
<evidence type="ECO:0000313" key="2">
    <source>
        <dbReference type="EMBL" id="ETN43696.1"/>
    </source>
</evidence>
<protein>
    <submittedName>
        <fullName evidence="2">Uncharacterized protein</fullName>
    </submittedName>
</protein>
<gene>
    <name evidence="2" type="ORF">HMPREF1541_02855</name>
</gene>
<feature type="region of interest" description="Disordered" evidence="1">
    <location>
        <begin position="275"/>
        <end position="322"/>
    </location>
</feature>